<feature type="compositionally biased region" description="Basic residues" evidence="1">
    <location>
        <begin position="14"/>
        <end position="23"/>
    </location>
</feature>
<accession>A0A2S9QF26</accession>
<proteinExistence type="predicted"/>
<name>A0A2S9QF26_9HYPH</name>
<dbReference type="EMBL" id="PUEJ01000003">
    <property type="protein sequence ID" value="PRH87959.1"/>
    <property type="molecule type" value="Genomic_DNA"/>
</dbReference>
<dbReference type="RefSeq" id="WP_105861627.1">
    <property type="nucleotide sequence ID" value="NZ_PUEJ01000003.1"/>
</dbReference>
<dbReference type="Proteomes" id="UP000237682">
    <property type="component" value="Unassembled WGS sequence"/>
</dbReference>
<dbReference type="Pfam" id="PF11899">
    <property type="entry name" value="DUF3419"/>
    <property type="match status" value="1"/>
</dbReference>
<gene>
    <name evidence="2" type="ORF">C5L14_08615</name>
</gene>
<feature type="region of interest" description="Disordered" evidence="1">
    <location>
        <begin position="1"/>
        <end position="24"/>
    </location>
</feature>
<dbReference type="PANTHER" id="PTHR47473">
    <property type="entry name" value="BTA1P"/>
    <property type="match status" value="1"/>
</dbReference>
<evidence type="ECO:0000313" key="3">
    <source>
        <dbReference type="Proteomes" id="UP000237682"/>
    </source>
</evidence>
<dbReference type="SUPFAM" id="SSF53335">
    <property type="entry name" value="S-adenosyl-L-methionine-dependent methyltransferases"/>
    <property type="match status" value="1"/>
</dbReference>
<organism evidence="2 3">
    <name type="scientific">Labrys okinawensis</name>
    <dbReference type="NCBI Taxonomy" id="346911"/>
    <lineage>
        <taxon>Bacteria</taxon>
        <taxon>Pseudomonadati</taxon>
        <taxon>Pseudomonadota</taxon>
        <taxon>Alphaproteobacteria</taxon>
        <taxon>Hyphomicrobiales</taxon>
        <taxon>Xanthobacteraceae</taxon>
        <taxon>Labrys</taxon>
    </lineage>
</organism>
<dbReference type="InterPro" id="IPR021829">
    <property type="entry name" value="DUF3419"/>
</dbReference>
<protein>
    <submittedName>
        <fullName evidence="2">DUF3419 domain-containing protein</fullName>
    </submittedName>
</protein>
<evidence type="ECO:0000256" key="1">
    <source>
        <dbReference type="SAM" id="MobiDB-lite"/>
    </source>
</evidence>
<dbReference type="OrthoDB" id="1522784at2"/>
<dbReference type="PANTHER" id="PTHR47473:SF1">
    <property type="entry name" value="METHYLTRANSFERASE DOMAIN-CONTAINING PROTEIN"/>
    <property type="match status" value="1"/>
</dbReference>
<dbReference type="InterPro" id="IPR029063">
    <property type="entry name" value="SAM-dependent_MTases_sf"/>
</dbReference>
<keyword evidence="3" id="KW-1185">Reference proteome</keyword>
<sequence length="426" mass="48258">MTDVNSIGAQARAKGQRQPRNGHVKQAVEHHRLLSLRGLQDRLFTLAFSGLVYAQIWEDPEIDMEALALKPDDRLVAIASGGCNVMSYLKAGPAAITAVDLNRHHIALNRLKIAAARHLPDHAAFYDFFARAGQRRNISIYETALRTHLDAETRAYWDGRDLLGRRRIGYFGKNLYRYGLLGRFIGLGHLIGRLHRIDPADLLAARDLAEQRRVFDERIAPLFDRPHIKWLTRRRASLYGLGIPPEQYDALAGAAGDGEGIADVLRERLERLACDFDLKDNYFAWQAFGRGYKPDGDGPVPPYLQQAAYEAVRGRADRIEVRHVNLIDHLKAQPAASLDAYVLLDAQDWMTDVILTKLWSEITRTARPGARVIFRTAAEESLLPGRIPADLLARWSYDRERCRAWTARDRSAIYGGFHLYELRALH</sequence>
<dbReference type="AlphaFoldDB" id="A0A2S9QF26"/>
<evidence type="ECO:0000313" key="2">
    <source>
        <dbReference type="EMBL" id="PRH87959.1"/>
    </source>
</evidence>
<comment type="caution">
    <text evidence="2">The sequence shown here is derived from an EMBL/GenBank/DDBJ whole genome shotgun (WGS) entry which is preliminary data.</text>
</comment>
<reference evidence="2 3" key="1">
    <citation type="submission" date="2018-02" db="EMBL/GenBank/DDBJ databases">
        <title>Whole genome sequencing of endophytic bacterium.</title>
        <authorList>
            <person name="Eedara R."/>
            <person name="Podile A.R."/>
        </authorList>
    </citation>
    <scope>NUCLEOTIDE SEQUENCE [LARGE SCALE GENOMIC DNA]</scope>
    <source>
        <strain evidence="2 3">RP1T</strain>
    </source>
</reference>